<evidence type="ECO:0000256" key="1">
    <source>
        <dbReference type="PROSITE-ProRule" id="PRU00117"/>
    </source>
</evidence>
<name>A0A427XX10_9TREE</name>
<dbReference type="GeneID" id="39591596"/>
<dbReference type="AlphaFoldDB" id="A0A427XX10"/>
<feature type="region of interest" description="Disordered" evidence="2">
    <location>
        <begin position="291"/>
        <end position="329"/>
    </location>
</feature>
<evidence type="ECO:0000259" key="3">
    <source>
        <dbReference type="SMART" id="SM00322"/>
    </source>
</evidence>
<evidence type="ECO:0000256" key="2">
    <source>
        <dbReference type="SAM" id="MobiDB-lite"/>
    </source>
</evidence>
<dbReference type="FunFam" id="3.30.1370.10:FF:000037">
    <property type="entry name" value="KH domain protein"/>
    <property type="match status" value="1"/>
</dbReference>
<sequence length="390" mass="41075">MSDSGAPAAEAPRKSRWDNPGDAAPEAPDASSSGAPPISAAEATDAAAKAAAIAAKIAASLRPAGSSGQELVRRAGAAEGDFVKDIEINDLRNRYVLTKSGSQKQIQDETGASIETRGVWVPDRTRMPPGEMPLYLHIVAKSQIILDAAVAEVNKLIDQELGPLIEERTLIARARATGAPLPPTVAPPTVRPKWPEEKLFINIESMRNFNVRAKVVGPGGMFVKFIQAETGARVQIKGRGSGFLENDTGRESDEPMHISVVAPTDDQIQRAKMLADDLLMVLRIEYDKARSSGNQGGGGVYQGQGNYGGGQQAQAGGDPYAGGYQQQGGAADASQAQAAAATGAQPGEGSSAEAWEQYRAYWAAYGYDINDPQFQAWQASQMQAQGGAQA</sequence>
<dbReference type="Pfam" id="PF23469">
    <property type="entry name" value="KH_12"/>
    <property type="match status" value="1"/>
</dbReference>
<evidence type="ECO:0000313" key="5">
    <source>
        <dbReference type="Proteomes" id="UP000279236"/>
    </source>
</evidence>
<dbReference type="InterPro" id="IPR055256">
    <property type="entry name" value="KH_1_KHDC4/BBP-like"/>
</dbReference>
<dbReference type="GO" id="GO:0005634">
    <property type="term" value="C:nucleus"/>
    <property type="evidence" value="ECO:0007669"/>
    <property type="project" value="InterPro"/>
</dbReference>
<dbReference type="InterPro" id="IPR004087">
    <property type="entry name" value="KH_dom"/>
</dbReference>
<dbReference type="SUPFAM" id="SSF54791">
    <property type="entry name" value="Eukaryotic type KH-domain (KH-domain type I)"/>
    <property type="match status" value="2"/>
</dbReference>
<dbReference type="InterPro" id="IPR056149">
    <property type="entry name" value="PRP5/DDX46/KHDC4_KH"/>
</dbReference>
<feature type="compositionally biased region" description="Low complexity" evidence="2">
    <location>
        <begin position="312"/>
        <end position="329"/>
    </location>
</feature>
<dbReference type="InterPro" id="IPR047889">
    <property type="entry name" value="KHDC4_KH-I_second"/>
</dbReference>
<dbReference type="Gene3D" id="3.30.1370.10">
    <property type="entry name" value="K Homology domain, type 1"/>
    <property type="match status" value="2"/>
</dbReference>
<dbReference type="PANTHER" id="PTHR15744:SF0">
    <property type="entry name" value="KH HOMOLOGY DOMAIN-CONTAINING PROTEIN 4"/>
    <property type="match status" value="1"/>
</dbReference>
<feature type="region of interest" description="Disordered" evidence="2">
    <location>
        <begin position="1"/>
        <end position="45"/>
    </location>
</feature>
<organism evidence="4 5">
    <name type="scientific">Apiotrichum porosum</name>
    <dbReference type="NCBI Taxonomy" id="105984"/>
    <lineage>
        <taxon>Eukaryota</taxon>
        <taxon>Fungi</taxon>
        <taxon>Dikarya</taxon>
        <taxon>Basidiomycota</taxon>
        <taxon>Agaricomycotina</taxon>
        <taxon>Tremellomycetes</taxon>
        <taxon>Trichosporonales</taxon>
        <taxon>Trichosporonaceae</taxon>
        <taxon>Apiotrichum</taxon>
    </lineage>
</organism>
<evidence type="ECO:0000313" key="4">
    <source>
        <dbReference type="EMBL" id="RSH83373.1"/>
    </source>
</evidence>
<dbReference type="InterPro" id="IPR036612">
    <property type="entry name" value="KH_dom_type_1_sf"/>
</dbReference>
<gene>
    <name evidence="4" type="ORF">EHS24_007053</name>
</gene>
<dbReference type="EMBL" id="RSCE01000004">
    <property type="protein sequence ID" value="RSH83373.1"/>
    <property type="molecule type" value="Genomic_DNA"/>
</dbReference>
<proteinExistence type="predicted"/>
<accession>A0A427XX10</accession>
<dbReference type="RefSeq" id="XP_028477325.1">
    <property type="nucleotide sequence ID" value="XM_028622433.1"/>
</dbReference>
<dbReference type="PANTHER" id="PTHR15744">
    <property type="entry name" value="BLOM7"/>
    <property type="match status" value="1"/>
</dbReference>
<keyword evidence="5" id="KW-1185">Reference proteome</keyword>
<dbReference type="InterPro" id="IPR031121">
    <property type="entry name" value="RIK/BLOM7"/>
</dbReference>
<feature type="domain" description="K Homology" evidence="3">
    <location>
        <begin position="195"/>
        <end position="280"/>
    </location>
</feature>
<dbReference type="PROSITE" id="PS50084">
    <property type="entry name" value="KH_TYPE_1"/>
    <property type="match status" value="1"/>
</dbReference>
<dbReference type="GO" id="GO:0003723">
    <property type="term" value="F:RNA binding"/>
    <property type="evidence" value="ECO:0007669"/>
    <property type="project" value="UniProtKB-UniRule"/>
</dbReference>
<feature type="compositionally biased region" description="Gly residues" evidence="2">
    <location>
        <begin position="294"/>
        <end position="311"/>
    </location>
</feature>
<dbReference type="OrthoDB" id="397265at2759"/>
<protein>
    <recommendedName>
        <fullName evidence="3">K Homology domain-containing protein</fullName>
    </recommendedName>
</protein>
<dbReference type="SMART" id="SM00322">
    <property type="entry name" value="KH"/>
    <property type="match status" value="1"/>
</dbReference>
<dbReference type="Proteomes" id="UP000279236">
    <property type="component" value="Unassembled WGS sequence"/>
</dbReference>
<feature type="compositionally biased region" description="Low complexity" evidence="2">
    <location>
        <begin position="20"/>
        <end position="45"/>
    </location>
</feature>
<comment type="caution">
    <text evidence="4">The sequence shown here is derived from an EMBL/GenBank/DDBJ whole genome shotgun (WGS) entry which is preliminary data.</text>
</comment>
<dbReference type="Pfam" id="PF22675">
    <property type="entry name" value="KH-I_KHDC4-BBP"/>
    <property type="match status" value="1"/>
</dbReference>
<reference evidence="4 5" key="1">
    <citation type="submission" date="2018-11" db="EMBL/GenBank/DDBJ databases">
        <title>Genome sequence of Apiotrichum porosum DSM 27194.</title>
        <authorList>
            <person name="Aliyu H."/>
            <person name="Gorte O."/>
            <person name="Ochsenreither K."/>
        </authorList>
    </citation>
    <scope>NUCLEOTIDE SEQUENCE [LARGE SCALE GENOMIC DNA]</scope>
    <source>
        <strain evidence="4 5">DSM 27194</strain>
    </source>
</reference>
<keyword evidence="1" id="KW-0694">RNA-binding</keyword>
<dbReference type="CDD" id="cd22386">
    <property type="entry name" value="KH-I_KHDC4_rpt2"/>
    <property type="match status" value="1"/>
</dbReference>